<proteinExistence type="predicted"/>
<sequence length="80" mass="8761">GFLSSTDIILVADHGHHEVTNLNAVLCIDQEVKGVAGVDYNVSDTSIFTQSEAHTDEIIANLKLVIHKIMLNIKVYNKSV</sequence>
<evidence type="ECO:0000313" key="1">
    <source>
        <dbReference type="EMBL" id="GMT26143.1"/>
    </source>
</evidence>
<dbReference type="InterPro" id="IPR017850">
    <property type="entry name" value="Alkaline_phosphatase_core_sf"/>
</dbReference>
<gene>
    <name evidence="1" type="ORF">PFISCL1PPCAC_17440</name>
</gene>
<evidence type="ECO:0000313" key="2">
    <source>
        <dbReference type="Proteomes" id="UP001432322"/>
    </source>
</evidence>
<feature type="non-terminal residue" evidence="1">
    <location>
        <position position="80"/>
    </location>
</feature>
<comment type="caution">
    <text evidence="1">The sequence shown here is derived from an EMBL/GenBank/DDBJ whole genome shotgun (WGS) entry which is preliminary data.</text>
</comment>
<keyword evidence="2" id="KW-1185">Reference proteome</keyword>
<dbReference type="AlphaFoldDB" id="A0AAV5W6R3"/>
<dbReference type="EMBL" id="BTSY01000004">
    <property type="protein sequence ID" value="GMT26143.1"/>
    <property type="molecule type" value="Genomic_DNA"/>
</dbReference>
<accession>A0AAV5W6R3</accession>
<organism evidence="1 2">
    <name type="scientific">Pristionchus fissidentatus</name>
    <dbReference type="NCBI Taxonomy" id="1538716"/>
    <lineage>
        <taxon>Eukaryota</taxon>
        <taxon>Metazoa</taxon>
        <taxon>Ecdysozoa</taxon>
        <taxon>Nematoda</taxon>
        <taxon>Chromadorea</taxon>
        <taxon>Rhabditida</taxon>
        <taxon>Rhabditina</taxon>
        <taxon>Diplogasteromorpha</taxon>
        <taxon>Diplogasteroidea</taxon>
        <taxon>Neodiplogasteridae</taxon>
        <taxon>Pristionchus</taxon>
    </lineage>
</organism>
<dbReference type="Gene3D" id="3.40.720.10">
    <property type="entry name" value="Alkaline Phosphatase, subunit A"/>
    <property type="match status" value="1"/>
</dbReference>
<reference evidence="1" key="1">
    <citation type="submission" date="2023-10" db="EMBL/GenBank/DDBJ databases">
        <title>Genome assembly of Pristionchus species.</title>
        <authorList>
            <person name="Yoshida K."/>
            <person name="Sommer R.J."/>
        </authorList>
    </citation>
    <scope>NUCLEOTIDE SEQUENCE</scope>
    <source>
        <strain evidence="1">RS5133</strain>
    </source>
</reference>
<feature type="non-terminal residue" evidence="1">
    <location>
        <position position="1"/>
    </location>
</feature>
<protein>
    <submittedName>
        <fullName evidence="1">Uncharacterized protein</fullName>
    </submittedName>
</protein>
<dbReference type="Proteomes" id="UP001432322">
    <property type="component" value="Unassembled WGS sequence"/>
</dbReference>
<name>A0AAV5W6R3_9BILA</name>